<proteinExistence type="predicted"/>
<keyword evidence="2" id="KW-1185">Reference proteome</keyword>
<protein>
    <submittedName>
        <fullName evidence="1">Uncharacterized protein</fullName>
    </submittedName>
</protein>
<dbReference type="EMBL" id="JACGWO010000010">
    <property type="protein sequence ID" value="KAK4416493.1"/>
    <property type="molecule type" value="Genomic_DNA"/>
</dbReference>
<name>A0AAE2CBW5_9LAMI</name>
<accession>A0AAE2CBW5</accession>
<dbReference type="Proteomes" id="UP001293254">
    <property type="component" value="Unassembled WGS sequence"/>
</dbReference>
<comment type="caution">
    <text evidence="1">The sequence shown here is derived from an EMBL/GenBank/DDBJ whole genome shotgun (WGS) entry which is preliminary data.</text>
</comment>
<evidence type="ECO:0000313" key="1">
    <source>
        <dbReference type="EMBL" id="KAK4416493.1"/>
    </source>
</evidence>
<evidence type="ECO:0000313" key="2">
    <source>
        <dbReference type="Proteomes" id="UP001293254"/>
    </source>
</evidence>
<reference evidence="1" key="1">
    <citation type="submission" date="2020-06" db="EMBL/GenBank/DDBJ databases">
        <authorList>
            <person name="Li T."/>
            <person name="Hu X."/>
            <person name="Zhang T."/>
            <person name="Song X."/>
            <person name="Zhang H."/>
            <person name="Dai N."/>
            <person name="Sheng W."/>
            <person name="Hou X."/>
            <person name="Wei L."/>
        </authorList>
    </citation>
    <scope>NUCLEOTIDE SEQUENCE</scope>
    <source>
        <strain evidence="1">3651</strain>
        <tissue evidence="1">Leaf</tissue>
    </source>
</reference>
<reference evidence="1" key="2">
    <citation type="journal article" date="2024" name="Plant">
        <title>Genomic evolution and insights into agronomic trait innovations of Sesamum species.</title>
        <authorList>
            <person name="Miao H."/>
            <person name="Wang L."/>
            <person name="Qu L."/>
            <person name="Liu H."/>
            <person name="Sun Y."/>
            <person name="Le M."/>
            <person name="Wang Q."/>
            <person name="Wei S."/>
            <person name="Zheng Y."/>
            <person name="Lin W."/>
            <person name="Duan Y."/>
            <person name="Cao H."/>
            <person name="Xiong S."/>
            <person name="Wang X."/>
            <person name="Wei L."/>
            <person name="Li C."/>
            <person name="Ma Q."/>
            <person name="Ju M."/>
            <person name="Zhao R."/>
            <person name="Li G."/>
            <person name="Mu C."/>
            <person name="Tian Q."/>
            <person name="Mei H."/>
            <person name="Zhang T."/>
            <person name="Gao T."/>
            <person name="Zhang H."/>
        </authorList>
    </citation>
    <scope>NUCLEOTIDE SEQUENCE</scope>
    <source>
        <strain evidence="1">3651</strain>
    </source>
</reference>
<organism evidence="1 2">
    <name type="scientific">Sesamum alatum</name>
    <dbReference type="NCBI Taxonomy" id="300844"/>
    <lineage>
        <taxon>Eukaryota</taxon>
        <taxon>Viridiplantae</taxon>
        <taxon>Streptophyta</taxon>
        <taxon>Embryophyta</taxon>
        <taxon>Tracheophyta</taxon>
        <taxon>Spermatophyta</taxon>
        <taxon>Magnoliopsida</taxon>
        <taxon>eudicotyledons</taxon>
        <taxon>Gunneridae</taxon>
        <taxon>Pentapetalae</taxon>
        <taxon>asterids</taxon>
        <taxon>lamiids</taxon>
        <taxon>Lamiales</taxon>
        <taxon>Pedaliaceae</taxon>
        <taxon>Sesamum</taxon>
    </lineage>
</organism>
<sequence length="198" mass="22800">MLSIVRYLEVLLVAEDVLSQIASRLKTRCPRDAYSRQEPAPIRPVAGFDPSGISQMHVWRYAGEVLIFSKMRYYMIETDVQLIKLESDLKLFHGHPLILMVQEQVQSVEYPLTDKCYCNLATFWQENFDGEQSVHNAKLVFTSLVKPTNVPRSPSTTISLPPSIFYSSSQWCKFSAWQDGASLAFFVRYIRHCFSFLC</sequence>
<gene>
    <name evidence="1" type="ORF">Salat_2474800</name>
</gene>
<dbReference type="AlphaFoldDB" id="A0AAE2CBW5"/>